<dbReference type="PANTHER" id="PTHR34857">
    <property type="entry name" value="SLL0384 PROTEIN"/>
    <property type="match status" value="1"/>
</dbReference>
<keyword evidence="3 6" id="KW-0812">Transmembrane</keyword>
<dbReference type="EMBL" id="LR134406">
    <property type="protein sequence ID" value="VEH70760.1"/>
    <property type="molecule type" value="Genomic_DNA"/>
</dbReference>
<dbReference type="OMA" id="RTCYLHI"/>
<evidence type="ECO:0000313" key="9">
    <source>
        <dbReference type="Proteomes" id="UP000273044"/>
    </source>
</evidence>
<comment type="subcellular location">
    <subcellularLocation>
        <location evidence="1">Membrane</location>
        <topology evidence="1">Multi-pass membrane protein</topology>
    </subcellularLocation>
</comment>
<evidence type="ECO:0000313" key="8">
    <source>
        <dbReference type="EMBL" id="VEH70760.1"/>
    </source>
</evidence>
<dbReference type="GO" id="GO:0005886">
    <property type="term" value="C:plasma membrane"/>
    <property type="evidence" value="ECO:0007669"/>
    <property type="project" value="UniProtKB-ARBA"/>
</dbReference>
<reference evidence="7" key="2">
    <citation type="submission" date="2021-03" db="EMBL/GenBank/DDBJ databases">
        <title>Human Oral Microbial Genomes.</title>
        <authorList>
            <person name="Johnston C.D."/>
            <person name="Chen T."/>
            <person name="Dewhirst F.E."/>
        </authorList>
    </citation>
    <scope>NUCLEOTIDE SEQUENCE</scope>
    <source>
        <strain evidence="7">F0714</strain>
    </source>
</reference>
<evidence type="ECO:0000313" key="7">
    <source>
        <dbReference type="EMBL" id="QUC12100.1"/>
    </source>
</evidence>
<dbReference type="PANTHER" id="PTHR34857:SF2">
    <property type="entry name" value="SLL0384 PROTEIN"/>
    <property type="match status" value="1"/>
</dbReference>
<name>A0A448N022_9ACTN</name>
<dbReference type="RefSeq" id="WP_014847114.1">
    <property type="nucleotide sequence ID" value="NZ_CAJZDL010000060.1"/>
</dbReference>
<dbReference type="AlphaFoldDB" id="A0A448N022"/>
<feature type="transmembrane region" description="Helical" evidence="6">
    <location>
        <begin position="98"/>
        <end position="119"/>
    </location>
</feature>
<protein>
    <submittedName>
        <fullName evidence="8">Energy-coupling factor transporter transmembrane protein EcfT</fullName>
    </submittedName>
</protein>
<feature type="transmembrane region" description="Helical" evidence="6">
    <location>
        <begin position="231"/>
        <end position="250"/>
    </location>
</feature>
<accession>A0A448N022</accession>
<evidence type="ECO:0000256" key="4">
    <source>
        <dbReference type="ARBA" id="ARBA00022989"/>
    </source>
</evidence>
<dbReference type="Proteomes" id="UP000677180">
    <property type="component" value="Chromosome"/>
</dbReference>
<dbReference type="Pfam" id="PF02361">
    <property type="entry name" value="CbiQ"/>
    <property type="match status" value="1"/>
</dbReference>
<keyword evidence="4 6" id="KW-1133">Transmembrane helix</keyword>
<reference evidence="8 9" key="1">
    <citation type="submission" date="2018-12" db="EMBL/GenBank/DDBJ databases">
        <authorList>
            <consortium name="Pathogen Informatics"/>
        </authorList>
    </citation>
    <scope>NUCLEOTIDE SEQUENCE [LARGE SCALE GENOMIC DNA]</scope>
    <source>
        <strain evidence="8 9">NCTC12967</strain>
    </source>
</reference>
<evidence type="ECO:0000256" key="2">
    <source>
        <dbReference type="ARBA" id="ARBA00022475"/>
    </source>
</evidence>
<feature type="transmembrane region" description="Helical" evidence="6">
    <location>
        <begin position="30"/>
        <end position="63"/>
    </location>
</feature>
<evidence type="ECO:0000256" key="1">
    <source>
        <dbReference type="ARBA" id="ARBA00004141"/>
    </source>
</evidence>
<feature type="transmembrane region" description="Helical" evidence="6">
    <location>
        <begin position="69"/>
        <end position="86"/>
    </location>
</feature>
<evidence type="ECO:0000256" key="3">
    <source>
        <dbReference type="ARBA" id="ARBA00022692"/>
    </source>
</evidence>
<gene>
    <name evidence="8" type="primary">ecfT_1</name>
    <name evidence="7" type="ORF">J5A53_05275</name>
    <name evidence="8" type="ORF">NCTC12967_02066</name>
</gene>
<organism evidence="8 9">
    <name type="scientific">Arachnia propionica</name>
    <dbReference type="NCBI Taxonomy" id="1750"/>
    <lineage>
        <taxon>Bacteria</taxon>
        <taxon>Bacillati</taxon>
        <taxon>Actinomycetota</taxon>
        <taxon>Actinomycetes</taxon>
        <taxon>Propionibacteriales</taxon>
        <taxon>Propionibacteriaceae</taxon>
        <taxon>Arachnia</taxon>
    </lineage>
</organism>
<proteinExistence type="predicted"/>
<evidence type="ECO:0000256" key="5">
    <source>
        <dbReference type="ARBA" id="ARBA00023136"/>
    </source>
</evidence>
<dbReference type="EMBL" id="CP072385">
    <property type="protein sequence ID" value="QUC12100.1"/>
    <property type="molecule type" value="Genomic_DNA"/>
</dbReference>
<dbReference type="InterPro" id="IPR003339">
    <property type="entry name" value="ABC/ECF_trnsptr_transmembrane"/>
</dbReference>
<dbReference type="InterPro" id="IPR051611">
    <property type="entry name" value="ECF_transporter_component"/>
</dbReference>
<keyword evidence="9" id="KW-1185">Reference proteome</keyword>
<sequence length="251" mass="27024">MTDQVTLGFLASHRKTPSKKGIRLDPRTKLAAIAAMAIAVALAPNMICEAALMGLALVFGVVLGRWKSSAVTLALYATIITAAQFIPHMGGIALRTLFFSFFLLIRKVFACGLMAYATMATTPVNELMGALVKIGTPRSVTIPLAVVVRYLPAVREDWGFIKTAMRMRGISPTPLGLIRAPMRTIDCVYVPVLMNAGRVADELSMAAIARGIENPTKRTCYLHIAMGFADYVMLALFCAAIVGSLALRFLA</sequence>
<evidence type="ECO:0000256" key="6">
    <source>
        <dbReference type="SAM" id="Phobius"/>
    </source>
</evidence>
<dbReference type="Proteomes" id="UP000273044">
    <property type="component" value="Chromosome"/>
</dbReference>
<keyword evidence="2" id="KW-1003">Cell membrane</keyword>
<dbReference type="CDD" id="cd16914">
    <property type="entry name" value="EcfT"/>
    <property type="match status" value="1"/>
</dbReference>
<keyword evidence="5 6" id="KW-0472">Membrane</keyword>